<proteinExistence type="predicted"/>
<name>A0AAN9QZ36_PHACN</name>
<dbReference type="AlphaFoldDB" id="A0AAN9QZ36"/>
<protein>
    <submittedName>
        <fullName evidence="1">Uncharacterized protein</fullName>
    </submittedName>
</protein>
<gene>
    <name evidence="1" type="ORF">VNO80_18063</name>
</gene>
<keyword evidence="2" id="KW-1185">Reference proteome</keyword>
<comment type="caution">
    <text evidence="1">The sequence shown here is derived from an EMBL/GenBank/DDBJ whole genome shotgun (WGS) entry which is preliminary data.</text>
</comment>
<evidence type="ECO:0000313" key="2">
    <source>
        <dbReference type="Proteomes" id="UP001374584"/>
    </source>
</evidence>
<accession>A0AAN9QZ36</accession>
<evidence type="ECO:0000313" key="1">
    <source>
        <dbReference type="EMBL" id="KAK7352639.1"/>
    </source>
</evidence>
<dbReference type="EMBL" id="JAYMYR010000007">
    <property type="protein sequence ID" value="KAK7352639.1"/>
    <property type="molecule type" value="Genomic_DNA"/>
</dbReference>
<reference evidence="1 2" key="1">
    <citation type="submission" date="2024-01" db="EMBL/GenBank/DDBJ databases">
        <title>The genomes of 5 underutilized Papilionoideae crops provide insights into root nodulation and disease resistanc.</title>
        <authorList>
            <person name="Jiang F."/>
        </authorList>
    </citation>
    <scope>NUCLEOTIDE SEQUENCE [LARGE SCALE GENOMIC DNA]</scope>
    <source>
        <strain evidence="1">JINMINGXINNONG_FW02</strain>
        <tissue evidence="1">Leaves</tissue>
    </source>
</reference>
<sequence>MRQQSGFVSVNENVLLHLFENAVILHQKKGGNESCWAHVSYVVTVWRSPLYRTQHTGDRDRDLQSVEKENCESYRALVDDDATRPSYVEKLKLERP</sequence>
<organism evidence="1 2">
    <name type="scientific">Phaseolus coccineus</name>
    <name type="common">Scarlet runner bean</name>
    <name type="synonym">Phaseolus multiflorus</name>
    <dbReference type="NCBI Taxonomy" id="3886"/>
    <lineage>
        <taxon>Eukaryota</taxon>
        <taxon>Viridiplantae</taxon>
        <taxon>Streptophyta</taxon>
        <taxon>Embryophyta</taxon>
        <taxon>Tracheophyta</taxon>
        <taxon>Spermatophyta</taxon>
        <taxon>Magnoliopsida</taxon>
        <taxon>eudicotyledons</taxon>
        <taxon>Gunneridae</taxon>
        <taxon>Pentapetalae</taxon>
        <taxon>rosids</taxon>
        <taxon>fabids</taxon>
        <taxon>Fabales</taxon>
        <taxon>Fabaceae</taxon>
        <taxon>Papilionoideae</taxon>
        <taxon>50 kb inversion clade</taxon>
        <taxon>NPAAA clade</taxon>
        <taxon>indigoferoid/millettioid clade</taxon>
        <taxon>Phaseoleae</taxon>
        <taxon>Phaseolus</taxon>
    </lineage>
</organism>
<dbReference type="Proteomes" id="UP001374584">
    <property type="component" value="Unassembled WGS sequence"/>
</dbReference>